<dbReference type="InterPro" id="IPR036388">
    <property type="entry name" value="WH-like_DNA-bd_sf"/>
</dbReference>
<evidence type="ECO:0000259" key="5">
    <source>
        <dbReference type="PROSITE" id="PS50061"/>
    </source>
</evidence>
<dbReference type="STRING" id="6832.A0A553NVL9"/>
<reference evidence="6 7" key="1">
    <citation type="journal article" date="2018" name="Nat. Ecol. Evol.">
        <title>Genomic signatures of mitonuclear coevolution across populations of Tigriopus californicus.</title>
        <authorList>
            <person name="Barreto F.S."/>
            <person name="Watson E.T."/>
            <person name="Lima T.G."/>
            <person name="Willett C.S."/>
            <person name="Edmands S."/>
            <person name="Li W."/>
            <person name="Burton R.S."/>
        </authorList>
    </citation>
    <scope>NUCLEOTIDE SEQUENCE [LARGE SCALE GENOMIC DNA]</scope>
    <source>
        <strain evidence="6 7">San Diego</strain>
    </source>
</reference>
<dbReference type="InterPro" id="IPR000418">
    <property type="entry name" value="Ets_dom"/>
</dbReference>
<gene>
    <name evidence="6" type="ORF">TCAL_06211</name>
</gene>
<dbReference type="SMART" id="SM00413">
    <property type="entry name" value="ETS"/>
    <property type="match status" value="1"/>
</dbReference>
<evidence type="ECO:0000256" key="1">
    <source>
        <dbReference type="ARBA" id="ARBA00005562"/>
    </source>
</evidence>
<evidence type="ECO:0000313" key="7">
    <source>
        <dbReference type="Proteomes" id="UP000318571"/>
    </source>
</evidence>
<dbReference type="GO" id="GO:0005634">
    <property type="term" value="C:nucleus"/>
    <property type="evidence" value="ECO:0007669"/>
    <property type="project" value="UniProtKB-SubCell"/>
</dbReference>
<dbReference type="AlphaFoldDB" id="A0A553NVL9"/>
<comment type="subcellular location">
    <subcellularLocation>
        <location evidence="3">Nucleus</location>
    </subcellularLocation>
</comment>
<evidence type="ECO:0000256" key="4">
    <source>
        <dbReference type="SAM" id="MobiDB-lite"/>
    </source>
</evidence>
<dbReference type="InterPro" id="IPR036390">
    <property type="entry name" value="WH_DNA-bd_sf"/>
</dbReference>
<keyword evidence="3" id="KW-0539">Nucleus</keyword>
<dbReference type="GO" id="GO:0030154">
    <property type="term" value="P:cell differentiation"/>
    <property type="evidence" value="ECO:0007669"/>
    <property type="project" value="TreeGrafter"/>
</dbReference>
<comment type="caution">
    <text evidence="6">The sequence shown here is derived from an EMBL/GenBank/DDBJ whole genome shotgun (WGS) entry which is preliminary data.</text>
</comment>
<dbReference type="GO" id="GO:0000981">
    <property type="term" value="F:DNA-binding transcription factor activity, RNA polymerase II-specific"/>
    <property type="evidence" value="ECO:0007669"/>
    <property type="project" value="TreeGrafter"/>
</dbReference>
<accession>A0A553NVL9</accession>
<dbReference type="EMBL" id="VCGU01000010">
    <property type="protein sequence ID" value="TRY69478.1"/>
    <property type="molecule type" value="Genomic_DNA"/>
</dbReference>
<keyword evidence="2 3" id="KW-0238">DNA-binding</keyword>
<dbReference type="PRINTS" id="PR00454">
    <property type="entry name" value="ETSDOMAIN"/>
</dbReference>
<organism evidence="6 7">
    <name type="scientific">Tigriopus californicus</name>
    <name type="common">Marine copepod</name>
    <dbReference type="NCBI Taxonomy" id="6832"/>
    <lineage>
        <taxon>Eukaryota</taxon>
        <taxon>Metazoa</taxon>
        <taxon>Ecdysozoa</taxon>
        <taxon>Arthropoda</taxon>
        <taxon>Crustacea</taxon>
        <taxon>Multicrustacea</taxon>
        <taxon>Hexanauplia</taxon>
        <taxon>Copepoda</taxon>
        <taxon>Harpacticoida</taxon>
        <taxon>Harpacticidae</taxon>
        <taxon>Tigriopus</taxon>
    </lineage>
</organism>
<feature type="compositionally biased region" description="Acidic residues" evidence="4">
    <location>
        <begin position="115"/>
        <end position="132"/>
    </location>
</feature>
<evidence type="ECO:0000256" key="3">
    <source>
        <dbReference type="RuleBase" id="RU004019"/>
    </source>
</evidence>
<comment type="similarity">
    <text evidence="1 3">Belongs to the ETS family.</text>
</comment>
<evidence type="ECO:0000256" key="2">
    <source>
        <dbReference type="ARBA" id="ARBA00023125"/>
    </source>
</evidence>
<sequence>MVSSGNDFELFQACLMEVQTLENEAQDPTSQSWQDLRDFVDQTLAPLEPGSMSMAMCSQSCPTDYDPDVDFIMNILNESSTPTSHETTLEARPMMPTPISRVELENTPERRTEPTSEEDEDADEDLEEDTESNPDTSTEKAKITVWLDRLINNPHYNPRVIKWENKEEGLFRIVDQTELARLWGEVKNNQSMTYDKFSRAMRYYYKRQELVIVRRKLVYKFGPRSPMFKTNMKPPSSPGSQYRSRQAHRG</sequence>
<dbReference type="Proteomes" id="UP000318571">
    <property type="component" value="Chromosome 1"/>
</dbReference>
<dbReference type="Pfam" id="PF00178">
    <property type="entry name" value="Ets"/>
    <property type="match status" value="1"/>
</dbReference>
<dbReference type="GO" id="GO:0043565">
    <property type="term" value="F:sequence-specific DNA binding"/>
    <property type="evidence" value="ECO:0007669"/>
    <property type="project" value="InterPro"/>
</dbReference>
<feature type="region of interest" description="Disordered" evidence="4">
    <location>
        <begin position="228"/>
        <end position="250"/>
    </location>
</feature>
<dbReference type="OrthoDB" id="5975550at2759"/>
<protein>
    <recommendedName>
        <fullName evidence="5">ETS domain-containing protein</fullName>
    </recommendedName>
</protein>
<keyword evidence="7" id="KW-1185">Reference proteome</keyword>
<dbReference type="InterPro" id="IPR046328">
    <property type="entry name" value="ETS_fam"/>
</dbReference>
<dbReference type="PROSITE" id="PS50061">
    <property type="entry name" value="ETS_DOMAIN_3"/>
    <property type="match status" value="1"/>
</dbReference>
<dbReference type="SUPFAM" id="SSF46785">
    <property type="entry name" value="Winged helix' DNA-binding domain"/>
    <property type="match status" value="1"/>
</dbReference>
<dbReference type="PANTHER" id="PTHR11849:SF190">
    <property type="entry name" value="ETS-DOMAIN PROTEIN"/>
    <property type="match status" value="1"/>
</dbReference>
<evidence type="ECO:0000313" key="6">
    <source>
        <dbReference type="EMBL" id="TRY69478.1"/>
    </source>
</evidence>
<dbReference type="PANTHER" id="PTHR11849">
    <property type="entry name" value="ETS"/>
    <property type="match status" value="1"/>
</dbReference>
<proteinExistence type="inferred from homology"/>
<dbReference type="Gene3D" id="1.10.10.10">
    <property type="entry name" value="Winged helix-like DNA-binding domain superfamily/Winged helix DNA-binding domain"/>
    <property type="match status" value="1"/>
</dbReference>
<name>A0A553NVL9_TIGCA</name>
<feature type="compositionally biased region" description="Basic and acidic residues" evidence="4">
    <location>
        <begin position="102"/>
        <end position="114"/>
    </location>
</feature>
<feature type="domain" description="ETS" evidence="5">
    <location>
        <begin position="168"/>
        <end position="222"/>
    </location>
</feature>
<feature type="region of interest" description="Disordered" evidence="4">
    <location>
        <begin position="79"/>
        <end position="140"/>
    </location>
</feature>